<dbReference type="Gene3D" id="1.10.357.10">
    <property type="entry name" value="Tetracycline Repressor, domain 2"/>
    <property type="match status" value="1"/>
</dbReference>
<dbReference type="InterPro" id="IPR001647">
    <property type="entry name" value="HTH_TetR"/>
</dbReference>
<evidence type="ECO:0000256" key="1">
    <source>
        <dbReference type="ARBA" id="ARBA00023125"/>
    </source>
</evidence>
<accession>A0ABN2QXG4</accession>
<dbReference type="PANTHER" id="PTHR30055:SF160">
    <property type="entry name" value="TRANSCRIPTIONAL REGULATORY PROTEIN (PROBABLY ASNC-FAMILY)-RELATED"/>
    <property type="match status" value="1"/>
</dbReference>
<protein>
    <submittedName>
        <fullName evidence="4">TetR/AcrR family transcriptional regulator</fullName>
    </submittedName>
</protein>
<sequence>MTTTPGARDGRQARWDQHKEERRQQIIDAAIAVAEESGPGVEVHVQQIAERAGLSRTVVYRHFEDRADLDRAVQTAILDGFWAQLLPQIRLDGTVPQIIERAVATYVHWAVAHPALHLLADHDATGGGRRDGGGPLEEGLDRLAGQIAQVVQLGALALGGELSDDDRASLDPLAYGMVGAVFSSVRRWLTHPDPHLTPEAVIDLVSQTLWFGIDGHARRFGLQIDPDRSVEDIAGDTVSGLVETGRR</sequence>
<feature type="domain" description="HTH tetR-type" evidence="3">
    <location>
        <begin position="20"/>
        <end position="81"/>
    </location>
</feature>
<dbReference type="SUPFAM" id="SSF48498">
    <property type="entry name" value="Tetracyclin repressor-like, C-terminal domain"/>
    <property type="match status" value="1"/>
</dbReference>
<proteinExistence type="predicted"/>
<dbReference type="InterPro" id="IPR050109">
    <property type="entry name" value="HTH-type_TetR-like_transc_reg"/>
</dbReference>
<dbReference type="PANTHER" id="PTHR30055">
    <property type="entry name" value="HTH-TYPE TRANSCRIPTIONAL REGULATOR RUTR"/>
    <property type="match status" value="1"/>
</dbReference>
<evidence type="ECO:0000256" key="2">
    <source>
        <dbReference type="PROSITE-ProRule" id="PRU00335"/>
    </source>
</evidence>
<dbReference type="InterPro" id="IPR036271">
    <property type="entry name" value="Tet_transcr_reg_TetR-rel_C_sf"/>
</dbReference>
<dbReference type="SUPFAM" id="SSF46689">
    <property type="entry name" value="Homeodomain-like"/>
    <property type="match status" value="1"/>
</dbReference>
<evidence type="ECO:0000313" key="4">
    <source>
        <dbReference type="EMBL" id="GAA1959837.1"/>
    </source>
</evidence>
<name>A0ABN2QXG4_9ACTN</name>
<gene>
    <name evidence="4" type="ORF">GCM10009798_19290</name>
</gene>
<organism evidence="4 5">
    <name type="scientific">Nocardioides panacihumi</name>
    <dbReference type="NCBI Taxonomy" id="400774"/>
    <lineage>
        <taxon>Bacteria</taxon>
        <taxon>Bacillati</taxon>
        <taxon>Actinomycetota</taxon>
        <taxon>Actinomycetes</taxon>
        <taxon>Propionibacteriales</taxon>
        <taxon>Nocardioidaceae</taxon>
        <taxon>Nocardioides</taxon>
    </lineage>
</organism>
<dbReference type="Pfam" id="PF00440">
    <property type="entry name" value="TetR_N"/>
    <property type="match status" value="1"/>
</dbReference>
<dbReference type="EMBL" id="BAAAPB010000002">
    <property type="protein sequence ID" value="GAA1959837.1"/>
    <property type="molecule type" value="Genomic_DNA"/>
</dbReference>
<dbReference type="PROSITE" id="PS50977">
    <property type="entry name" value="HTH_TETR_2"/>
    <property type="match status" value="1"/>
</dbReference>
<dbReference type="Proteomes" id="UP001500571">
    <property type="component" value="Unassembled WGS sequence"/>
</dbReference>
<comment type="caution">
    <text evidence="4">The sequence shown here is derived from an EMBL/GenBank/DDBJ whole genome shotgun (WGS) entry which is preliminary data.</text>
</comment>
<dbReference type="InterPro" id="IPR009057">
    <property type="entry name" value="Homeodomain-like_sf"/>
</dbReference>
<feature type="DNA-binding region" description="H-T-H motif" evidence="2">
    <location>
        <begin position="44"/>
        <end position="63"/>
    </location>
</feature>
<evidence type="ECO:0000313" key="5">
    <source>
        <dbReference type="Proteomes" id="UP001500571"/>
    </source>
</evidence>
<reference evidence="4 5" key="1">
    <citation type="journal article" date="2019" name="Int. J. Syst. Evol. Microbiol.">
        <title>The Global Catalogue of Microorganisms (GCM) 10K type strain sequencing project: providing services to taxonomists for standard genome sequencing and annotation.</title>
        <authorList>
            <consortium name="The Broad Institute Genomics Platform"/>
            <consortium name="The Broad Institute Genome Sequencing Center for Infectious Disease"/>
            <person name="Wu L."/>
            <person name="Ma J."/>
        </authorList>
    </citation>
    <scope>NUCLEOTIDE SEQUENCE [LARGE SCALE GENOMIC DNA]</scope>
    <source>
        <strain evidence="4 5">JCM 15309</strain>
    </source>
</reference>
<evidence type="ECO:0000259" key="3">
    <source>
        <dbReference type="PROSITE" id="PS50977"/>
    </source>
</evidence>
<keyword evidence="1 2" id="KW-0238">DNA-binding</keyword>
<dbReference type="RefSeq" id="WP_344044604.1">
    <property type="nucleotide sequence ID" value="NZ_BAAAPB010000002.1"/>
</dbReference>
<keyword evidence="5" id="KW-1185">Reference proteome</keyword>